<organism evidence="1 2">
    <name type="scientific">Segatella salivae DSM 15606</name>
    <dbReference type="NCBI Taxonomy" id="888832"/>
    <lineage>
        <taxon>Bacteria</taxon>
        <taxon>Pseudomonadati</taxon>
        <taxon>Bacteroidota</taxon>
        <taxon>Bacteroidia</taxon>
        <taxon>Bacteroidales</taxon>
        <taxon>Prevotellaceae</taxon>
        <taxon>Segatella</taxon>
    </lineage>
</organism>
<reference evidence="1 2" key="1">
    <citation type="submission" date="2010-12" db="EMBL/GenBank/DDBJ databases">
        <authorList>
            <person name="Muzny D."/>
            <person name="Qin X."/>
            <person name="Deng J."/>
            <person name="Jiang H."/>
            <person name="Liu Y."/>
            <person name="Qu J."/>
            <person name="Song X.-Z."/>
            <person name="Zhang L."/>
            <person name="Thornton R."/>
            <person name="Coyle M."/>
            <person name="Francisco L."/>
            <person name="Jackson L."/>
            <person name="Javaid M."/>
            <person name="Korchina V."/>
            <person name="Kovar C."/>
            <person name="Mata R."/>
            <person name="Mathew T."/>
            <person name="Ngo R."/>
            <person name="Nguyen L."/>
            <person name="Nguyen N."/>
            <person name="Okwuonu G."/>
            <person name="Ongeri F."/>
            <person name="Pham C."/>
            <person name="Simmons D."/>
            <person name="Wilczek-Boney K."/>
            <person name="Hale W."/>
            <person name="Jakkamsetti A."/>
            <person name="Pham P."/>
            <person name="Ruth R."/>
            <person name="San Lucas F."/>
            <person name="Warren J."/>
            <person name="Zhang J."/>
            <person name="Zhao Z."/>
            <person name="Zhou C."/>
            <person name="Zhu D."/>
            <person name="Lee S."/>
            <person name="Bess C."/>
            <person name="Blankenburg K."/>
            <person name="Forbes L."/>
            <person name="Fu Q."/>
            <person name="Gubbala S."/>
            <person name="Hirani K."/>
            <person name="Jayaseelan J.C."/>
            <person name="Lara F."/>
            <person name="Munidasa M."/>
            <person name="Palculict T."/>
            <person name="Patil S."/>
            <person name="Pu L.-L."/>
            <person name="Saada N."/>
            <person name="Tang L."/>
            <person name="Weissenberger G."/>
            <person name="Zhu Y."/>
            <person name="Hemphill L."/>
            <person name="Shang Y."/>
            <person name="Youmans B."/>
            <person name="Ayvaz T."/>
            <person name="Ross M."/>
            <person name="Santibanez J."/>
            <person name="Aqrawi P."/>
            <person name="Gross S."/>
            <person name="Joshi V."/>
            <person name="Fowler G."/>
            <person name="Nazareth L."/>
            <person name="Reid J."/>
            <person name="Worley K."/>
            <person name="Petrosino J."/>
            <person name="Highlander S."/>
            <person name="Gibbs R."/>
        </authorList>
    </citation>
    <scope>NUCLEOTIDE SEQUENCE [LARGE SCALE GENOMIC DNA]</scope>
    <source>
        <strain evidence="1 2">DSM 15606</strain>
    </source>
</reference>
<dbReference type="HOGENOM" id="CLU_3010548_0_0_10"/>
<keyword evidence="2" id="KW-1185">Reference proteome</keyword>
<evidence type="ECO:0000313" key="1">
    <source>
        <dbReference type="EMBL" id="EFV04192.1"/>
    </source>
</evidence>
<dbReference type="EMBL" id="AEQO01000139">
    <property type="protein sequence ID" value="EFV04192.1"/>
    <property type="molecule type" value="Genomic_DNA"/>
</dbReference>
<gene>
    <name evidence="1" type="ORF">HMPREF9420_1679</name>
</gene>
<accession>E6MQB1</accession>
<proteinExistence type="predicted"/>
<protein>
    <submittedName>
        <fullName evidence="1">Uncharacterized protein</fullName>
    </submittedName>
</protein>
<evidence type="ECO:0000313" key="2">
    <source>
        <dbReference type="Proteomes" id="UP000003874"/>
    </source>
</evidence>
<dbReference type="Proteomes" id="UP000003874">
    <property type="component" value="Unassembled WGS sequence"/>
</dbReference>
<name>E6MQB1_9BACT</name>
<comment type="caution">
    <text evidence="1">The sequence shown here is derived from an EMBL/GenBank/DDBJ whole genome shotgun (WGS) entry which is preliminary data.</text>
</comment>
<dbReference type="AlphaFoldDB" id="E6MQB1"/>
<sequence length="56" mass="6745">MSSSFCFDEFWGQFDCLRHGMKAEKRNKNEDKTKRFDEKEKINEVLFGLSSILFYL</sequence>